<dbReference type="Gene3D" id="1.10.10.60">
    <property type="entry name" value="Homeodomain-like"/>
    <property type="match status" value="1"/>
</dbReference>
<sequence length="42" mass="4629">MSGKPKLMSQVKQILLLRQQGKGIKTIAKNLSISKNTVKGYV</sequence>
<feature type="domain" description="Resolvase HTH" evidence="1">
    <location>
        <begin position="4"/>
        <end position="39"/>
    </location>
</feature>
<evidence type="ECO:0000259" key="1">
    <source>
        <dbReference type="Pfam" id="PF02796"/>
    </source>
</evidence>
<protein>
    <submittedName>
        <fullName evidence="2">Helix-turn-helix domain of resolvase</fullName>
    </submittedName>
</protein>
<dbReference type="Pfam" id="PF02796">
    <property type="entry name" value="HTH_7"/>
    <property type="match status" value="1"/>
</dbReference>
<name>A0A1I4ZVM8_9FLAO</name>
<evidence type="ECO:0000313" key="2">
    <source>
        <dbReference type="EMBL" id="SFN54039.1"/>
    </source>
</evidence>
<dbReference type="EMBL" id="FOVL01000007">
    <property type="protein sequence ID" value="SFN54039.1"/>
    <property type="molecule type" value="Genomic_DNA"/>
</dbReference>
<proteinExistence type="predicted"/>
<dbReference type="InterPro" id="IPR006120">
    <property type="entry name" value="Resolvase_HTH_dom"/>
</dbReference>
<dbReference type="GO" id="GO:0003677">
    <property type="term" value="F:DNA binding"/>
    <property type="evidence" value="ECO:0007669"/>
    <property type="project" value="InterPro"/>
</dbReference>
<feature type="non-terminal residue" evidence="2">
    <location>
        <position position="42"/>
    </location>
</feature>
<evidence type="ECO:0000313" key="3">
    <source>
        <dbReference type="Proteomes" id="UP000199153"/>
    </source>
</evidence>
<dbReference type="GO" id="GO:0000150">
    <property type="term" value="F:DNA strand exchange activity"/>
    <property type="evidence" value="ECO:0007669"/>
    <property type="project" value="InterPro"/>
</dbReference>
<keyword evidence="3" id="KW-1185">Reference proteome</keyword>
<dbReference type="InterPro" id="IPR009057">
    <property type="entry name" value="Homeodomain-like_sf"/>
</dbReference>
<gene>
    <name evidence="2" type="ORF">SAMN05660413_01544</name>
</gene>
<organism evidence="2 3">
    <name type="scientific">Salegentibacter flavus</name>
    <dbReference type="NCBI Taxonomy" id="287099"/>
    <lineage>
        <taxon>Bacteria</taxon>
        <taxon>Pseudomonadati</taxon>
        <taxon>Bacteroidota</taxon>
        <taxon>Flavobacteriia</taxon>
        <taxon>Flavobacteriales</taxon>
        <taxon>Flavobacteriaceae</taxon>
        <taxon>Salegentibacter</taxon>
    </lineage>
</organism>
<dbReference type="OrthoDB" id="1453718at2"/>
<accession>A0A1I4ZVM8</accession>
<dbReference type="Proteomes" id="UP000199153">
    <property type="component" value="Unassembled WGS sequence"/>
</dbReference>
<dbReference type="AlphaFoldDB" id="A0A1I4ZVM8"/>
<dbReference type="SUPFAM" id="SSF46689">
    <property type="entry name" value="Homeodomain-like"/>
    <property type="match status" value="1"/>
</dbReference>
<reference evidence="2 3" key="1">
    <citation type="submission" date="2016-10" db="EMBL/GenBank/DDBJ databases">
        <authorList>
            <person name="de Groot N.N."/>
        </authorList>
    </citation>
    <scope>NUCLEOTIDE SEQUENCE [LARGE SCALE GENOMIC DNA]</scope>
    <source>
        <strain evidence="2 3">DSM 17794</strain>
    </source>
</reference>